<accession>A0A501WXW7</accession>
<dbReference type="RefSeq" id="WP_140452150.1">
    <property type="nucleotide sequence ID" value="NZ_VFRP01000001.1"/>
</dbReference>
<reference evidence="1 2" key="1">
    <citation type="submission" date="2019-06" db="EMBL/GenBank/DDBJ databases">
        <title>A novel bacterium of genus Amaricoccus, isolated from marine sediment.</title>
        <authorList>
            <person name="Huang H."/>
            <person name="Mo K."/>
            <person name="Hu Y."/>
        </authorList>
    </citation>
    <scope>NUCLEOTIDE SEQUENCE [LARGE SCALE GENOMIC DNA]</scope>
    <source>
        <strain evidence="1 2">HB172011</strain>
    </source>
</reference>
<dbReference type="AlphaFoldDB" id="A0A501WXW7"/>
<dbReference type="Proteomes" id="UP000319255">
    <property type="component" value="Unassembled WGS sequence"/>
</dbReference>
<evidence type="ECO:0000313" key="2">
    <source>
        <dbReference type="Proteomes" id="UP000319255"/>
    </source>
</evidence>
<organism evidence="1 2">
    <name type="scientific">Amaricoccus solimangrovi</name>
    <dbReference type="NCBI Taxonomy" id="2589815"/>
    <lineage>
        <taxon>Bacteria</taxon>
        <taxon>Pseudomonadati</taxon>
        <taxon>Pseudomonadota</taxon>
        <taxon>Alphaproteobacteria</taxon>
        <taxon>Rhodobacterales</taxon>
        <taxon>Paracoccaceae</taxon>
        <taxon>Amaricoccus</taxon>
    </lineage>
</organism>
<comment type="caution">
    <text evidence="1">The sequence shown here is derived from an EMBL/GenBank/DDBJ whole genome shotgun (WGS) entry which is preliminary data.</text>
</comment>
<evidence type="ECO:0000313" key="1">
    <source>
        <dbReference type="EMBL" id="TPE53572.1"/>
    </source>
</evidence>
<keyword evidence="2" id="KW-1185">Reference proteome</keyword>
<sequence length="108" mass="12040">MNSIPWPFPALAPRENRQVINPWSFFQNARFALFNVDGQTARPDVERAILDTASYGKQLGRIEDALAVLVRLAEKGGAELTEEDETAFLMLRALLVEIARAKEAALAR</sequence>
<proteinExistence type="predicted"/>
<dbReference type="OrthoDB" id="8447058at2"/>
<protein>
    <submittedName>
        <fullName evidence="1">Uncharacterized protein</fullName>
    </submittedName>
</protein>
<gene>
    <name evidence="1" type="ORF">FJM51_00535</name>
</gene>
<dbReference type="EMBL" id="VFRP01000001">
    <property type="protein sequence ID" value="TPE53572.1"/>
    <property type="molecule type" value="Genomic_DNA"/>
</dbReference>
<name>A0A501WXW7_9RHOB</name>